<accession>A0ACA9K5B6</accession>
<protein>
    <submittedName>
        <fullName evidence="1">9397_t:CDS:1</fullName>
    </submittedName>
</protein>
<name>A0ACA9K5B6_9GLOM</name>
<gene>
    <name evidence="1" type="ORF">ACOLOM_LOCUS841</name>
</gene>
<organism evidence="1 2">
    <name type="scientific">Acaulospora colombiana</name>
    <dbReference type="NCBI Taxonomy" id="27376"/>
    <lineage>
        <taxon>Eukaryota</taxon>
        <taxon>Fungi</taxon>
        <taxon>Fungi incertae sedis</taxon>
        <taxon>Mucoromycota</taxon>
        <taxon>Glomeromycotina</taxon>
        <taxon>Glomeromycetes</taxon>
        <taxon>Diversisporales</taxon>
        <taxon>Acaulosporaceae</taxon>
        <taxon>Acaulospora</taxon>
    </lineage>
</organism>
<reference evidence="1" key="1">
    <citation type="submission" date="2021-06" db="EMBL/GenBank/DDBJ databases">
        <authorList>
            <person name="Kallberg Y."/>
            <person name="Tangrot J."/>
            <person name="Rosling A."/>
        </authorList>
    </citation>
    <scope>NUCLEOTIDE SEQUENCE</scope>
    <source>
        <strain evidence="1">CL356</strain>
    </source>
</reference>
<evidence type="ECO:0000313" key="2">
    <source>
        <dbReference type="Proteomes" id="UP000789525"/>
    </source>
</evidence>
<comment type="caution">
    <text evidence="1">The sequence shown here is derived from an EMBL/GenBank/DDBJ whole genome shotgun (WGS) entry which is preliminary data.</text>
</comment>
<proteinExistence type="predicted"/>
<evidence type="ECO:0000313" key="1">
    <source>
        <dbReference type="EMBL" id="CAG8453072.1"/>
    </source>
</evidence>
<dbReference type="Proteomes" id="UP000789525">
    <property type="component" value="Unassembled WGS sequence"/>
</dbReference>
<keyword evidence="2" id="KW-1185">Reference proteome</keyword>
<sequence>MNDSSRLRAFPVARTIDEVLDTAFDLVIICTKSVPEVITTAQLLEPLLSSRYQHPQPTYVFLQNGLAVEKDDRILVGVYRPDGDNTPLTSKEEQDMNRLVRLVKDSGSDAEVATNIAAAKFGKNLWNASFGMVCSLTGLTPQEWNCTKESGETGMQLISECLAEMMVLARALGYGEDLVPSSMPQGIIEQAKTLMVSQSDFVPSALLDVRLGKPIELEVILGEVVRKAKKLDIRMPVRNIISFHCISTQCREQHLEIVYRMLSIVQANLLHKSRAHDVEPFPAIKMKPALGYNGPIELVNGIDTHPHILYSNQPCPSILPGGGVRWDDAMDPVPNIRSPPQGSFSAQNPAQVLIVGFGAGVELILIARVVRSIDEVLDTAFDYVIISTKAVPEIKTAAQLLEPLLSSHYIHPHPAYVFLQNGLEVERDVYLALKERNLTGTLVSAAIYIIANISPNGDIIHDKLQLGVYRPDEVDQAVTSTERQNLEHLVQLIKDCGSPVEEAPNVAAAKFIKDLWRVIFSKDKVLLTKTRTRVAAFDMLSALTSLSPLQWMCTNQSGEIAFGLVNDSLAEMMVLGRALGYGEDLLPSSLPKAVVDQAKGILAAKIDFEPASLVGVRKGRPIELEPVLGELVRKAKRRDVKMPVRS</sequence>
<dbReference type="EMBL" id="CAJVPT010000918">
    <property type="protein sequence ID" value="CAG8453072.1"/>
    <property type="molecule type" value="Genomic_DNA"/>
</dbReference>